<gene>
    <name evidence="3" type="ORF">SCP_1301820</name>
</gene>
<name>A0A401H1Q2_9APHY</name>
<dbReference type="Proteomes" id="UP000287166">
    <property type="component" value="Unassembled WGS sequence"/>
</dbReference>
<proteinExistence type="predicted"/>
<feature type="compositionally biased region" description="Basic and acidic residues" evidence="2">
    <location>
        <begin position="313"/>
        <end position="323"/>
    </location>
</feature>
<dbReference type="AlphaFoldDB" id="A0A401H1Q2"/>
<evidence type="ECO:0000313" key="3">
    <source>
        <dbReference type="EMBL" id="GBE88367.1"/>
    </source>
</evidence>
<feature type="compositionally biased region" description="Basic residues" evidence="2">
    <location>
        <begin position="436"/>
        <end position="445"/>
    </location>
</feature>
<feature type="region of interest" description="Disordered" evidence="2">
    <location>
        <begin position="369"/>
        <end position="623"/>
    </location>
</feature>
<feature type="region of interest" description="Disordered" evidence="2">
    <location>
        <begin position="302"/>
        <end position="323"/>
    </location>
</feature>
<dbReference type="GeneID" id="38785284"/>
<dbReference type="STRING" id="139825.A0A401H1Q2"/>
<dbReference type="OrthoDB" id="2681654at2759"/>
<feature type="region of interest" description="Disordered" evidence="2">
    <location>
        <begin position="635"/>
        <end position="659"/>
    </location>
</feature>
<dbReference type="InParanoid" id="A0A401H1Q2"/>
<evidence type="ECO:0000256" key="2">
    <source>
        <dbReference type="SAM" id="MobiDB-lite"/>
    </source>
</evidence>
<evidence type="ECO:0000256" key="1">
    <source>
        <dbReference type="SAM" id="Coils"/>
    </source>
</evidence>
<reference evidence="3 4" key="1">
    <citation type="journal article" date="2018" name="Sci. Rep.">
        <title>Genome sequence of the cauliflower mushroom Sparassis crispa (Hanabiratake) and its association with beneficial usage.</title>
        <authorList>
            <person name="Kiyama R."/>
            <person name="Furutani Y."/>
            <person name="Kawaguchi K."/>
            <person name="Nakanishi T."/>
        </authorList>
    </citation>
    <scope>NUCLEOTIDE SEQUENCE [LARGE SCALE GENOMIC DNA]</scope>
</reference>
<feature type="compositionally biased region" description="Polar residues" evidence="2">
    <location>
        <begin position="639"/>
        <end position="650"/>
    </location>
</feature>
<feature type="coiled-coil region" evidence="1">
    <location>
        <begin position="96"/>
        <end position="161"/>
    </location>
</feature>
<dbReference type="EMBL" id="BFAD01000013">
    <property type="protein sequence ID" value="GBE88367.1"/>
    <property type="molecule type" value="Genomic_DNA"/>
</dbReference>
<keyword evidence="1" id="KW-0175">Coiled coil</keyword>
<feature type="region of interest" description="Disordered" evidence="2">
    <location>
        <begin position="1"/>
        <end position="20"/>
    </location>
</feature>
<dbReference type="RefSeq" id="XP_027619280.1">
    <property type="nucleotide sequence ID" value="XM_027763479.1"/>
</dbReference>
<sequence>MAAPRRAPTPLRSSTSSSPLEAMIASKQAHIEELVTQTRTLEHTISKLRAALGEEQVRAQDAVSALQKRWKAERAEWRDGCETLQAAHRIAHLRTAVELDRERVSVLKEREEVRRERLARLQRDFRLVTFQLRETELEERVATLEAEIGDAERAVERERQKLSDEVDGKAGALEARCEGLAAQLRDSAKDLTDALKEKADVKDAISRLKTEHNALVDSSKKTESTLERTTLHLDGLKSTHAELEKKHGEAEQTVVELRRQLEKWHKLESREGAEMDALRRERMGLVVQVETLQTQVKELEERAEELEGTAETATEKRKQKDEEYREALDEWKIALEEAQEKEEKLEAEAEELRGQLEDAQKKIKALKVHLSTTKTEARQATVELHSTRESSPKAVKKMKQSKRTPPVRELSSTSEKEVDEVEEVVVAPSPSPQPKRNSRSKPRKAQKVDSTSPKLARNLDVDSDEEIQEVEPPKKTKRQPKPQSKNGNGDSRTGKSKTKRKPRKDEDEEEVEVEVEIVEDKRIAGRKGKRKAEVLEEGDVEEPKPARKRNKKKSGDEDEDEDSGTRNKVRPKAKAATAAKPSSKDARRKPPGRAQSKQPRQDDSSDEAVVIGDGTPKNKKRRLNVFPTVAPMKFDWNPLATSEGSLNIPTELSPVKESDAIPPRTSAAFRAVGSMFGSFGSRR</sequence>
<organism evidence="3 4">
    <name type="scientific">Sparassis crispa</name>
    <dbReference type="NCBI Taxonomy" id="139825"/>
    <lineage>
        <taxon>Eukaryota</taxon>
        <taxon>Fungi</taxon>
        <taxon>Dikarya</taxon>
        <taxon>Basidiomycota</taxon>
        <taxon>Agaricomycotina</taxon>
        <taxon>Agaricomycetes</taxon>
        <taxon>Polyporales</taxon>
        <taxon>Sparassidaceae</taxon>
        <taxon>Sparassis</taxon>
    </lineage>
</organism>
<comment type="caution">
    <text evidence="3">The sequence shown here is derived from an EMBL/GenBank/DDBJ whole genome shotgun (WGS) entry which is preliminary data.</text>
</comment>
<accession>A0A401H1Q2</accession>
<evidence type="ECO:0000313" key="4">
    <source>
        <dbReference type="Proteomes" id="UP000287166"/>
    </source>
</evidence>
<feature type="compositionally biased region" description="Acidic residues" evidence="2">
    <location>
        <begin position="506"/>
        <end position="517"/>
    </location>
</feature>
<protein>
    <submittedName>
        <fullName evidence="3">Uncharacterized protein</fullName>
    </submittedName>
</protein>
<keyword evidence="4" id="KW-1185">Reference proteome</keyword>